<evidence type="ECO:0000259" key="2">
    <source>
        <dbReference type="Pfam" id="PF11412"/>
    </source>
</evidence>
<feature type="domain" description="Thiol:disulfide interchange protein DsbD N-terminal" evidence="2">
    <location>
        <begin position="27"/>
        <end position="138"/>
    </location>
</feature>
<accession>A0A5Q2QFB0</accession>
<dbReference type="OrthoDB" id="9811036at2"/>
<dbReference type="Proteomes" id="UP000388235">
    <property type="component" value="Chromosome"/>
</dbReference>
<evidence type="ECO:0000313" key="4">
    <source>
        <dbReference type="Proteomes" id="UP000388235"/>
    </source>
</evidence>
<dbReference type="RefSeq" id="WP_153714554.1">
    <property type="nucleotide sequence ID" value="NZ_CP045871.1"/>
</dbReference>
<evidence type="ECO:0000313" key="3">
    <source>
        <dbReference type="EMBL" id="QGG81051.1"/>
    </source>
</evidence>
<name>A0A5Q2QFB0_9GAMM</name>
<gene>
    <name evidence="3" type="ORF">GH975_10940</name>
</gene>
<dbReference type="InterPro" id="IPR036929">
    <property type="entry name" value="DsbDN_sf"/>
</dbReference>
<keyword evidence="4" id="KW-1185">Reference proteome</keyword>
<dbReference type="GO" id="GO:0045454">
    <property type="term" value="P:cell redox homeostasis"/>
    <property type="evidence" value="ECO:0007669"/>
    <property type="project" value="TreeGrafter"/>
</dbReference>
<feature type="signal peptide" evidence="1">
    <location>
        <begin position="1"/>
        <end position="22"/>
    </location>
</feature>
<dbReference type="GO" id="GO:0015035">
    <property type="term" value="F:protein-disulfide reductase activity"/>
    <property type="evidence" value="ECO:0007669"/>
    <property type="project" value="TreeGrafter"/>
</dbReference>
<organism evidence="3 4">
    <name type="scientific">Litorivicinus lipolyticus</name>
    <dbReference type="NCBI Taxonomy" id="418701"/>
    <lineage>
        <taxon>Bacteria</taxon>
        <taxon>Pseudomonadati</taxon>
        <taxon>Pseudomonadota</taxon>
        <taxon>Gammaproteobacteria</taxon>
        <taxon>Oceanospirillales</taxon>
        <taxon>Litorivicinaceae</taxon>
        <taxon>Litorivicinus</taxon>
    </lineage>
</organism>
<dbReference type="PANTHER" id="PTHR32234:SF0">
    <property type="entry name" value="THIOL:DISULFIDE INTERCHANGE PROTEIN DSBD"/>
    <property type="match status" value="1"/>
</dbReference>
<reference evidence="3 4" key="1">
    <citation type="submission" date="2019-11" db="EMBL/GenBank/DDBJ databases">
        <authorList>
            <person name="Khan S.A."/>
            <person name="Jeon C.O."/>
            <person name="Chun B.H."/>
        </authorList>
    </citation>
    <scope>NUCLEOTIDE SEQUENCE [LARGE SCALE GENOMIC DNA]</scope>
    <source>
        <strain evidence="3 4">IMCC 1097</strain>
    </source>
</reference>
<dbReference type="AlphaFoldDB" id="A0A5Q2QFB0"/>
<dbReference type="Gene3D" id="2.60.40.1250">
    <property type="entry name" value="Thiol:disulfide interchange protein DsbD, N-terminal domain"/>
    <property type="match status" value="1"/>
</dbReference>
<feature type="chain" id="PRO_5024286021" description="Thiol:disulfide interchange protein DsbD N-terminal domain-containing protein" evidence="1">
    <location>
        <begin position="23"/>
        <end position="142"/>
    </location>
</feature>
<proteinExistence type="predicted"/>
<dbReference type="SUPFAM" id="SSF74863">
    <property type="entry name" value="Thiol:disulfide interchange protein DsbD, N-terminal domain (DsbD-alpha)"/>
    <property type="match status" value="1"/>
</dbReference>
<keyword evidence="1" id="KW-0732">Signal</keyword>
<sequence length="142" mass="15585">MTRLLILATALSATLASAVARAELFAQDEFLAPGQAYQLSAQQGEQSWSLAIRILPDYYLYVDKLVAFSAADGIETALALETGNYRDYPDPLFGSVKIYQGDLSLALRDNPLPGELWVKVQGCSMRGLCYPPEQRLLSIIPD</sequence>
<dbReference type="InterPro" id="IPR028250">
    <property type="entry name" value="DsbDN"/>
</dbReference>
<dbReference type="Pfam" id="PF11412">
    <property type="entry name" value="DsbD_N"/>
    <property type="match status" value="1"/>
</dbReference>
<dbReference type="EMBL" id="CP045871">
    <property type="protein sequence ID" value="QGG81051.1"/>
    <property type="molecule type" value="Genomic_DNA"/>
</dbReference>
<dbReference type="KEGG" id="llp:GH975_10940"/>
<protein>
    <recommendedName>
        <fullName evidence="2">Thiol:disulfide interchange protein DsbD N-terminal domain-containing protein</fullName>
    </recommendedName>
</protein>
<dbReference type="PANTHER" id="PTHR32234">
    <property type="entry name" value="THIOL:DISULFIDE INTERCHANGE PROTEIN DSBD"/>
    <property type="match status" value="1"/>
</dbReference>
<evidence type="ECO:0000256" key="1">
    <source>
        <dbReference type="SAM" id="SignalP"/>
    </source>
</evidence>